<proteinExistence type="predicted"/>
<accession>A0ABW2CJ43</accession>
<evidence type="ECO:0000313" key="3">
    <source>
        <dbReference type="Proteomes" id="UP001596380"/>
    </source>
</evidence>
<keyword evidence="3" id="KW-1185">Reference proteome</keyword>
<dbReference type="Proteomes" id="UP001596380">
    <property type="component" value="Unassembled WGS sequence"/>
</dbReference>
<feature type="transmembrane region" description="Helical" evidence="1">
    <location>
        <begin position="457"/>
        <end position="475"/>
    </location>
</feature>
<keyword evidence="1" id="KW-0472">Membrane</keyword>
<evidence type="ECO:0008006" key="4">
    <source>
        <dbReference type="Google" id="ProtNLM"/>
    </source>
</evidence>
<sequence>MSIPSRYLRLRTVPGRVRALTVLVLVVLAVLFAVTGGALLDARSALRAVGHDEGPMVVATSDVYLALSDMDAQVTNVLLNGEENGWLCDPDQDGGACGRSGSRYFYDIRREDAERAALQAARLAEDDPVRLRTVQSVLDGLHQYDQRVQTAMERGRHVSHAFGALPEDAVEEYRAATTLMTEDLLPKANNLTLGGAAIVDTTYREERSGVMAGRIRVLVFGAAVLLALAALQLYLAVRFRRMMSLFLVAAAVGTVALTAVSATVLANEGVYLKVAKDGGFDPVLTLSRAQAIGKSLDSDRTRYLLDPSDSDRYDQTYLEKAQTILYINDAANLEGYYAKLDALLGRYDGGAGAVAFRGVYGDQAREATEVRGQRRTYAALLERYRAYQRNDRRVRALADAGDRAEAGRAHMDPRWPYLPHPAFREHDEELGARIGSHQYVVDRAVARGEGALGPWSWLLPLSVLAIAALVVAGVWPRLSEYR</sequence>
<protein>
    <recommendedName>
        <fullName evidence="4">Secreted protein</fullName>
    </recommendedName>
</protein>
<comment type="caution">
    <text evidence="2">The sequence shown here is derived from an EMBL/GenBank/DDBJ whole genome shotgun (WGS) entry which is preliminary data.</text>
</comment>
<evidence type="ECO:0000313" key="2">
    <source>
        <dbReference type="EMBL" id="MFC6881602.1"/>
    </source>
</evidence>
<keyword evidence="1" id="KW-1133">Transmembrane helix</keyword>
<name>A0ABW2CJ43_9ACTN</name>
<feature type="transmembrane region" description="Helical" evidence="1">
    <location>
        <begin position="243"/>
        <end position="266"/>
    </location>
</feature>
<gene>
    <name evidence="2" type="ORF">ACFQKB_17725</name>
</gene>
<keyword evidence="1" id="KW-0812">Transmembrane</keyword>
<dbReference type="EMBL" id="JBHSXS010000009">
    <property type="protein sequence ID" value="MFC6881602.1"/>
    <property type="molecule type" value="Genomic_DNA"/>
</dbReference>
<feature type="transmembrane region" description="Helical" evidence="1">
    <location>
        <begin position="217"/>
        <end position="237"/>
    </location>
</feature>
<organism evidence="2 3">
    <name type="scientific">Actinomadura yumaensis</name>
    <dbReference type="NCBI Taxonomy" id="111807"/>
    <lineage>
        <taxon>Bacteria</taxon>
        <taxon>Bacillati</taxon>
        <taxon>Actinomycetota</taxon>
        <taxon>Actinomycetes</taxon>
        <taxon>Streptosporangiales</taxon>
        <taxon>Thermomonosporaceae</taxon>
        <taxon>Actinomadura</taxon>
    </lineage>
</organism>
<feature type="transmembrane region" description="Helical" evidence="1">
    <location>
        <begin position="20"/>
        <end position="40"/>
    </location>
</feature>
<dbReference type="RefSeq" id="WP_160826909.1">
    <property type="nucleotide sequence ID" value="NZ_JBHSXS010000009.1"/>
</dbReference>
<reference evidence="3" key="1">
    <citation type="journal article" date="2019" name="Int. J. Syst. Evol. Microbiol.">
        <title>The Global Catalogue of Microorganisms (GCM) 10K type strain sequencing project: providing services to taxonomists for standard genome sequencing and annotation.</title>
        <authorList>
            <consortium name="The Broad Institute Genomics Platform"/>
            <consortium name="The Broad Institute Genome Sequencing Center for Infectious Disease"/>
            <person name="Wu L."/>
            <person name="Ma J."/>
        </authorList>
    </citation>
    <scope>NUCLEOTIDE SEQUENCE [LARGE SCALE GENOMIC DNA]</scope>
    <source>
        <strain evidence="3">JCM 3369</strain>
    </source>
</reference>
<evidence type="ECO:0000256" key="1">
    <source>
        <dbReference type="SAM" id="Phobius"/>
    </source>
</evidence>